<evidence type="ECO:0000313" key="2">
    <source>
        <dbReference type="Proteomes" id="UP000436088"/>
    </source>
</evidence>
<comment type="caution">
    <text evidence="1">The sequence shown here is derived from an EMBL/GenBank/DDBJ whole genome shotgun (WGS) entry which is preliminary data.</text>
</comment>
<dbReference type="AlphaFoldDB" id="A0A6A3BMX6"/>
<dbReference type="EMBL" id="VEPZ02000817">
    <property type="protein sequence ID" value="KAE8717994.1"/>
    <property type="molecule type" value="Genomic_DNA"/>
</dbReference>
<dbReference type="PANTHER" id="PTHR33103">
    <property type="entry name" value="OS01G0153900 PROTEIN"/>
    <property type="match status" value="1"/>
</dbReference>
<dbReference type="PANTHER" id="PTHR33103:SF110">
    <property type="entry name" value="DUF674 FAMILY PROTEIN"/>
    <property type="match status" value="1"/>
</dbReference>
<evidence type="ECO:0008006" key="3">
    <source>
        <dbReference type="Google" id="ProtNLM"/>
    </source>
</evidence>
<evidence type="ECO:0000313" key="1">
    <source>
        <dbReference type="EMBL" id="KAE8717994.1"/>
    </source>
</evidence>
<keyword evidence="2" id="KW-1185">Reference proteome</keyword>
<gene>
    <name evidence="1" type="ORF">F3Y22_tig00110020pilonHSYRG00413</name>
</gene>
<dbReference type="OrthoDB" id="939027at2759"/>
<sequence>MAAPRPTTVRLKLLIAPKSQRVLYAEADKDFVDFLFNILSLPVGTVVRLLNKQGIEGCIRNIYESIENVGDSYMQSAENKDILLKPMVANYAANVALLLPTLQPSSYTNLYRCDNFNNVYCRPKVTTNPNTICPSCSCSMKHKVTFVNPTIKASGSVEVGFVKGAATYMVMDDLVVRPMSTESIITLLSELNIKDVGDLEVEVVGVGIKETVELLRALIWSRSKAVLTTVFLSGKKEPSVKSQPLH</sequence>
<dbReference type="InterPro" id="IPR007750">
    <property type="entry name" value="DUF674"/>
</dbReference>
<accession>A0A6A3BMX6</accession>
<dbReference type="Proteomes" id="UP000436088">
    <property type="component" value="Unassembled WGS sequence"/>
</dbReference>
<dbReference type="Pfam" id="PF05056">
    <property type="entry name" value="DUF674"/>
    <property type="match status" value="1"/>
</dbReference>
<organism evidence="1 2">
    <name type="scientific">Hibiscus syriacus</name>
    <name type="common">Rose of Sharon</name>
    <dbReference type="NCBI Taxonomy" id="106335"/>
    <lineage>
        <taxon>Eukaryota</taxon>
        <taxon>Viridiplantae</taxon>
        <taxon>Streptophyta</taxon>
        <taxon>Embryophyta</taxon>
        <taxon>Tracheophyta</taxon>
        <taxon>Spermatophyta</taxon>
        <taxon>Magnoliopsida</taxon>
        <taxon>eudicotyledons</taxon>
        <taxon>Gunneridae</taxon>
        <taxon>Pentapetalae</taxon>
        <taxon>rosids</taxon>
        <taxon>malvids</taxon>
        <taxon>Malvales</taxon>
        <taxon>Malvaceae</taxon>
        <taxon>Malvoideae</taxon>
        <taxon>Hibiscus</taxon>
    </lineage>
</organism>
<reference evidence="1" key="1">
    <citation type="submission" date="2019-09" db="EMBL/GenBank/DDBJ databases">
        <title>Draft genome information of white flower Hibiscus syriacus.</title>
        <authorList>
            <person name="Kim Y.-M."/>
        </authorList>
    </citation>
    <scope>NUCLEOTIDE SEQUENCE [LARGE SCALE GENOMIC DNA]</scope>
    <source>
        <strain evidence="1">YM2019G1</strain>
    </source>
</reference>
<protein>
    <recommendedName>
        <fullName evidence="3">DUF674 domain-containing protein</fullName>
    </recommendedName>
</protein>
<proteinExistence type="predicted"/>
<name>A0A6A3BMX6_HIBSY</name>